<feature type="transmembrane region" description="Helical" evidence="6">
    <location>
        <begin position="105"/>
        <end position="128"/>
    </location>
</feature>
<dbReference type="NCBIfam" id="TIGR00790">
    <property type="entry name" value="fnt"/>
    <property type="match status" value="1"/>
</dbReference>
<dbReference type="PANTHER" id="PTHR30520">
    <property type="entry name" value="FORMATE TRANSPORTER-RELATED"/>
    <property type="match status" value="1"/>
</dbReference>
<feature type="transmembrane region" description="Helical" evidence="6">
    <location>
        <begin position="27"/>
        <end position="50"/>
    </location>
</feature>
<dbReference type="Pfam" id="PF01226">
    <property type="entry name" value="Form_Nir_trans"/>
    <property type="match status" value="1"/>
</dbReference>
<dbReference type="PANTHER" id="PTHR30520:SF8">
    <property type="entry name" value="NITRITE TRANSPORTER NIRC"/>
    <property type="match status" value="1"/>
</dbReference>
<feature type="transmembrane region" description="Helical" evidence="6">
    <location>
        <begin position="155"/>
        <end position="174"/>
    </location>
</feature>
<feature type="transmembrane region" description="Helical" evidence="6">
    <location>
        <begin position="62"/>
        <end position="84"/>
    </location>
</feature>
<evidence type="ECO:0000256" key="1">
    <source>
        <dbReference type="ARBA" id="ARBA00004141"/>
    </source>
</evidence>
<dbReference type="RefSeq" id="WP_106064222.1">
    <property type="nucleotide sequence ID" value="NZ_PVXO01000058.1"/>
</dbReference>
<dbReference type="Proteomes" id="UP000239706">
    <property type="component" value="Unassembled WGS sequence"/>
</dbReference>
<feature type="transmembrane region" description="Helical" evidence="6">
    <location>
        <begin position="229"/>
        <end position="251"/>
    </location>
</feature>
<dbReference type="OrthoDB" id="9786493at2"/>
<dbReference type="AlphaFoldDB" id="A0A2T0B1U8"/>
<keyword evidence="4 6" id="KW-0472">Membrane</keyword>
<comment type="caution">
    <text evidence="7">The sequence shown here is derived from an EMBL/GenBank/DDBJ whole genome shotgun (WGS) entry which is preliminary data.</text>
</comment>
<protein>
    <submittedName>
        <fullName evidence="7">Nitrite transporter NirC</fullName>
    </submittedName>
</protein>
<dbReference type="InterPro" id="IPR023271">
    <property type="entry name" value="Aquaporin-like"/>
</dbReference>
<dbReference type="GO" id="GO:0005886">
    <property type="term" value="C:plasma membrane"/>
    <property type="evidence" value="ECO:0007669"/>
    <property type="project" value="TreeGrafter"/>
</dbReference>
<evidence type="ECO:0000256" key="4">
    <source>
        <dbReference type="ARBA" id="ARBA00023136"/>
    </source>
</evidence>
<evidence type="ECO:0000313" key="7">
    <source>
        <dbReference type="EMBL" id="PRR77767.1"/>
    </source>
</evidence>
<reference evidence="7 8" key="1">
    <citation type="submission" date="2018-03" db="EMBL/GenBank/DDBJ databases">
        <title>Genome sequence of Clostridium liquoris DSM 100320.</title>
        <authorList>
            <person name="Poehlein A."/>
            <person name="Daniel R."/>
        </authorList>
    </citation>
    <scope>NUCLEOTIDE SEQUENCE [LARGE SCALE GENOMIC DNA]</scope>
    <source>
        <strain evidence="7 8">DSM 100320</strain>
    </source>
</reference>
<dbReference type="PROSITE" id="PS01005">
    <property type="entry name" value="FORMATE_NITRITE_TP_1"/>
    <property type="match status" value="1"/>
</dbReference>
<evidence type="ECO:0000256" key="3">
    <source>
        <dbReference type="ARBA" id="ARBA00022989"/>
    </source>
</evidence>
<dbReference type="PROSITE" id="PS01006">
    <property type="entry name" value="FORMATE_NITRITE_TP_2"/>
    <property type="match status" value="1"/>
</dbReference>
<comment type="similarity">
    <text evidence="5">Belongs to the FNT transporter (TC 1.A.16) family.</text>
</comment>
<feature type="transmembrane region" description="Helical" evidence="6">
    <location>
        <begin position="186"/>
        <end position="214"/>
    </location>
</feature>
<dbReference type="InterPro" id="IPR000292">
    <property type="entry name" value="For/NO2_transpt"/>
</dbReference>
<gene>
    <name evidence="7" type="primary">nirC</name>
    <name evidence="7" type="ORF">CLLI_21550</name>
</gene>
<proteinExistence type="inferred from homology"/>
<keyword evidence="8" id="KW-1185">Reference proteome</keyword>
<dbReference type="Gene3D" id="1.20.1080.10">
    <property type="entry name" value="Glycerol uptake facilitator protein"/>
    <property type="match status" value="1"/>
</dbReference>
<evidence type="ECO:0000256" key="5">
    <source>
        <dbReference type="ARBA" id="ARBA00049660"/>
    </source>
</evidence>
<comment type="subcellular location">
    <subcellularLocation>
        <location evidence="1">Membrane</location>
        <topology evidence="1">Multi-pass membrane protein</topology>
    </subcellularLocation>
</comment>
<keyword evidence="3 6" id="KW-1133">Transmembrane helix</keyword>
<dbReference type="InterPro" id="IPR024002">
    <property type="entry name" value="For/NO2_transpt_CS"/>
</dbReference>
<evidence type="ECO:0000256" key="2">
    <source>
        <dbReference type="ARBA" id="ARBA00022692"/>
    </source>
</evidence>
<name>A0A2T0B1U8_9CLOT</name>
<sequence>MFSEEINKLSILGEKKVSLLKSSRGKYLISSMLAGIYVGFGILLIFTIGGLFQAVNSPATKILMGVSFGIALSLVLVAGSELFTGNNMIMTVASLEKKVSWKDSISIWVYSYIGNFIGSILLGILYFYSGLSKGSAGEFIVKTAGSKMTAPTSELFIRGILCNILVCLAVWCFFKLKDEAAKLIMVFWCLFAFITTGFEHSVANMTLFTIALLLPHKAAVSMSGLAHNLIPVTLGNIIGGALFVGWTYWYISSKKEK</sequence>
<evidence type="ECO:0000256" key="6">
    <source>
        <dbReference type="SAM" id="Phobius"/>
    </source>
</evidence>
<keyword evidence="2 6" id="KW-0812">Transmembrane</keyword>
<evidence type="ECO:0000313" key="8">
    <source>
        <dbReference type="Proteomes" id="UP000239706"/>
    </source>
</evidence>
<dbReference type="GO" id="GO:0015499">
    <property type="term" value="F:formate transmembrane transporter activity"/>
    <property type="evidence" value="ECO:0007669"/>
    <property type="project" value="TreeGrafter"/>
</dbReference>
<organism evidence="7 8">
    <name type="scientific">Clostridium liquoris</name>
    <dbReference type="NCBI Taxonomy" id="1289519"/>
    <lineage>
        <taxon>Bacteria</taxon>
        <taxon>Bacillati</taxon>
        <taxon>Bacillota</taxon>
        <taxon>Clostridia</taxon>
        <taxon>Eubacteriales</taxon>
        <taxon>Clostridiaceae</taxon>
        <taxon>Clostridium</taxon>
    </lineage>
</organism>
<accession>A0A2T0B1U8</accession>
<dbReference type="EMBL" id="PVXO01000058">
    <property type="protein sequence ID" value="PRR77767.1"/>
    <property type="molecule type" value="Genomic_DNA"/>
</dbReference>